<feature type="signal peptide" evidence="1">
    <location>
        <begin position="1"/>
        <end position="23"/>
    </location>
</feature>
<dbReference type="KEGG" id="fop:FNB79_00370"/>
<evidence type="ECO:0000256" key="1">
    <source>
        <dbReference type="SAM" id="SignalP"/>
    </source>
</evidence>
<dbReference type="OrthoDB" id="1046747at2"/>
<evidence type="ECO:0008006" key="4">
    <source>
        <dbReference type="Google" id="ProtNLM"/>
    </source>
</evidence>
<dbReference type="Proteomes" id="UP000319209">
    <property type="component" value="Chromosome"/>
</dbReference>
<dbReference type="AlphaFoldDB" id="A0A516GLV0"/>
<dbReference type="EMBL" id="CP041637">
    <property type="protein sequence ID" value="QDO92504.1"/>
    <property type="molecule type" value="Genomic_DNA"/>
</dbReference>
<evidence type="ECO:0000313" key="2">
    <source>
        <dbReference type="EMBL" id="QDO92504.1"/>
    </source>
</evidence>
<evidence type="ECO:0000313" key="3">
    <source>
        <dbReference type="Proteomes" id="UP000319209"/>
    </source>
</evidence>
<organism evidence="2 3">
    <name type="scientific">Formosa sediminum</name>
    <dbReference type="NCBI Taxonomy" id="2594004"/>
    <lineage>
        <taxon>Bacteria</taxon>
        <taxon>Pseudomonadati</taxon>
        <taxon>Bacteroidota</taxon>
        <taxon>Flavobacteriia</taxon>
        <taxon>Flavobacteriales</taxon>
        <taxon>Flavobacteriaceae</taxon>
        <taxon>Formosa</taxon>
    </lineage>
</organism>
<gene>
    <name evidence="2" type="ORF">FNB79_00370</name>
</gene>
<name>A0A516GLV0_9FLAO</name>
<feature type="chain" id="PRO_5021876247" description="RHS repeat protein" evidence="1">
    <location>
        <begin position="24"/>
        <end position="279"/>
    </location>
</feature>
<keyword evidence="1" id="KW-0732">Signal</keyword>
<reference evidence="2 3" key="1">
    <citation type="submission" date="2019-07" db="EMBL/GenBank/DDBJ databases">
        <title>Genome sequencing for Formosa sp. PS13.</title>
        <authorList>
            <person name="Park S.-J."/>
        </authorList>
    </citation>
    <scope>NUCLEOTIDE SEQUENCE [LARGE SCALE GENOMIC DNA]</scope>
    <source>
        <strain evidence="2 3">PS13</strain>
    </source>
</reference>
<protein>
    <recommendedName>
        <fullName evidence="4">RHS repeat protein</fullName>
    </recommendedName>
</protein>
<dbReference type="Gene3D" id="2.180.10.10">
    <property type="entry name" value="RHS repeat-associated core"/>
    <property type="match status" value="1"/>
</dbReference>
<accession>A0A516GLV0</accession>
<sequence>MGKSIKYILLLSILFSFSKTNLAAQATTDRFKPKIKSIKEVIYRVKNGKFKNRDTLFASNLNTHTIYNEKEEPIEFIEFYTDGSPFKKTTFERNKKGDIQKTVVKKTSGELISYCTHEYDAHGNMTAVKSYDAKHNLIEIQSNKYDKNGNNTEKIFRKPNSTIERKYVYEYNSDNKIIKAFRYKPDGSLKDTSISTYDKNGNENTCIKFNPDGNFIKKEFKYDTLNNLILENAYDTHNTLRRQTLFERVYDDYGNWITNKRSTQGTFNIVCERQIEYFE</sequence>
<keyword evidence="3" id="KW-1185">Reference proteome</keyword>
<proteinExistence type="predicted"/>
<dbReference type="RefSeq" id="WP_143379416.1">
    <property type="nucleotide sequence ID" value="NZ_CP041637.1"/>
</dbReference>